<reference evidence="1 2" key="1">
    <citation type="journal article" date="2014" name="Am. J. Bot.">
        <title>Genome assembly and annotation for red clover (Trifolium pratense; Fabaceae).</title>
        <authorList>
            <person name="Istvanek J."/>
            <person name="Jaros M."/>
            <person name="Krenek A."/>
            <person name="Repkova J."/>
        </authorList>
    </citation>
    <scope>NUCLEOTIDE SEQUENCE [LARGE SCALE GENOMIC DNA]</scope>
    <source>
        <strain evidence="2">cv. Tatra</strain>
        <tissue evidence="1">Young leaves</tissue>
    </source>
</reference>
<organism evidence="1 2">
    <name type="scientific">Trifolium pratense</name>
    <name type="common">Red clover</name>
    <dbReference type="NCBI Taxonomy" id="57577"/>
    <lineage>
        <taxon>Eukaryota</taxon>
        <taxon>Viridiplantae</taxon>
        <taxon>Streptophyta</taxon>
        <taxon>Embryophyta</taxon>
        <taxon>Tracheophyta</taxon>
        <taxon>Spermatophyta</taxon>
        <taxon>Magnoliopsida</taxon>
        <taxon>eudicotyledons</taxon>
        <taxon>Gunneridae</taxon>
        <taxon>Pentapetalae</taxon>
        <taxon>rosids</taxon>
        <taxon>fabids</taxon>
        <taxon>Fabales</taxon>
        <taxon>Fabaceae</taxon>
        <taxon>Papilionoideae</taxon>
        <taxon>50 kb inversion clade</taxon>
        <taxon>NPAAA clade</taxon>
        <taxon>Hologalegina</taxon>
        <taxon>IRL clade</taxon>
        <taxon>Trifolieae</taxon>
        <taxon>Trifolium</taxon>
    </lineage>
</organism>
<proteinExistence type="predicted"/>
<accession>A0A2K3M746</accession>
<evidence type="ECO:0000313" key="1">
    <source>
        <dbReference type="EMBL" id="PNX86598.1"/>
    </source>
</evidence>
<protein>
    <submittedName>
        <fullName evidence="1">Uncharacterized protein</fullName>
    </submittedName>
</protein>
<dbReference type="EMBL" id="ASHM01051614">
    <property type="protein sequence ID" value="PNX86598.1"/>
    <property type="molecule type" value="Genomic_DNA"/>
</dbReference>
<comment type="caution">
    <text evidence="1">The sequence shown here is derived from an EMBL/GenBank/DDBJ whole genome shotgun (WGS) entry which is preliminary data.</text>
</comment>
<name>A0A2K3M746_TRIPR</name>
<dbReference type="AlphaFoldDB" id="A0A2K3M746"/>
<reference evidence="1 2" key="2">
    <citation type="journal article" date="2017" name="Front. Plant Sci.">
        <title>Gene Classification and Mining of Molecular Markers Useful in Red Clover (Trifolium pratense) Breeding.</title>
        <authorList>
            <person name="Istvanek J."/>
            <person name="Dluhosova J."/>
            <person name="Dluhos P."/>
            <person name="Patkova L."/>
            <person name="Nedelnik J."/>
            <person name="Repkova J."/>
        </authorList>
    </citation>
    <scope>NUCLEOTIDE SEQUENCE [LARGE SCALE GENOMIC DNA]</scope>
    <source>
        <strain evidence="2">cv. Tatra</strain>
        <tissue evidence="1">Young leaves</tissue>
    </source>
</reference>
<dbReference type="Proteomes" id="UP000236291">
    <property type="component" value="Unassembled WGS sequence"/>
</dbReference>
<sequence>MTVGAAEASKTMVHQHKLQAWQAQQLVMQAQARAGLQASSVGTQA</sequence>
<gene>
    <name evidence="1" type="ORF">L195_g042677</name>
</gene>
<evidence type="ECO:0000313" key="2">
    <source>
        <dbReference type="Proteomes" id="UP000236291"/>
    </source>
</evidence>